<dbReference type="OrthoDB" id="1936190at2759"/>
<dbReference type="PANTHER" id="PTHR33470:SF4">
    <property type="entry name" value="OS01G0164025 PROTEIN"/>
    <property type="match status" value="1"/>
</dbReference>
<dbReference type="Pfam" id="PF01190">
    <property type="entry name" value="Pollen_Ole_e_1"/>
    <property type="match status" value="1"/>
</dbReference>
<evidence type="ECO:0000313" key="2">
    <source>
        <dbReference type="EMBL" id="KAJ0979389.1"/>
    </source>
</evidence>
<dbReference type="GO" id="GO:0071944">
    <property type="term" value="C:cell periphery"/>
    <property type="evidence" value="ECO:0007669"/>
    <property type="project" value="TreeGrafter"/>
</dbReference>
<evidence type="ECO:0000256" key="1">
    <source>
        <dbReference type="ARBA" id="ARBA00022729"/>
    </source>
</evidence>
<sequence>MVMCQSCKLAGTWSLTGAKPMPKATVSISCKDYKNRVKYHQAFKADAGGYFYAQLHDLNINNFYLGHPLHACTVRLLSSSDPTCNLFTNINGGIEGAALKDKNKKVSGPYYEAVFFTRCKDARVTKAAVTVIPYRLLGQMLAVG</sequence>
<dbReference type="AlphaFoldDB" id="A0A9D5CUP1"/>
<protein>
    <submittedName>
        <fullName evidence="2">Uncharacterized protein</fullName>
    </submittedName>
</protein>
<dbReference type="EMBL" id="JAGGNH010000003">
    <property type="protein sequence ID" value="KAJ0979389.1"/>
    <property type="molecule type" value="Genomic_DNA"/>
</dbReference>
<evidence type="ECO:0000313" key="3">
    <source>
        <dbReference type="Proteomes" id="UP001085076"/>
    </source>
</evidence>
<reference evidence="2" key="1">
    <citation type="submission" date="2021-03" db="EMBL/GenBank/DDBJ databases">
        <authorList>
            <person name="Li Z."/>
            <person name="Yang C."/>
        </authorList>
    </citation>
    <scope>NUCLEOTIDE SEQUENCE</scope>
    <source>
        <strain evidence="2">Dzin_1.0</strain>
        <tissue evidence="2">Leaf</tissue>
    </source>
</reference>
<organism evidence="2 3">
    <name type="scientific">Dioscorea zingiberensis</name>
    <dbReference type="NCBI Taxonomy" id="325984"/>
    <lineage>
        <taxon>Eukaryota</taxon>
        <taxon>Viridiplantae</taxon>
        <taxon>Streptophyta</taxon>
        <taxon>Embryophyta</taxon>
        <taxon>Tracheophyta</taxon>
        <taxon>Spermatophyta</taxon>
        <taxon>Magnoliopsida</taxon>
        <taxon>Liliopsida</taxon>
        <taxon>Dioscoreales</taxon>
        <taxon>Dioscoreaceae</taxon>
        <taxon>Dioscorea</taxon>
    </lineage>
</organism>
<proteinExistence type="predicted"/>
<dbReference type="Proteomes" id="UP001085076">
    <property type="component" value="Miscellaneous, Linkage group lg03"/>
</dbReference>
<keyword evidence="3" id="KW-1185">Reference proteome</keyword>
<keyword evidence="1" id="KW-0732">Signal</keyword>
<gene>
    <name evidence="2" type="ORF">J5N97_014863</name>
</gene>
<accession>A0A9D5CUP1</accession>
<reference evidence="2" key="2">
    <citation type="journal article" date="2022" name="Hortic Res">
        <title>The genome of Dioscorea zingiberensis sheds light on the biosynthesis, origin and evolution of the medicinally important diosgenin saponins.</title>
        <authorList>
            <person name="Li Y."/>
            <person name="Tan C."/>
            <person name="Li Z."/>
            <person name="Guo J."/>
            <person name="Li S."/>
            <person name="Chen X."/>
            <person name="Wang C."/>
            <person name="Dai X."/>
            <person name="Yang H."/>
            <person name="Song W."/>
            <person name="Hou L."/>
            <person name="Xu J."/>
            <person name="Tong Z."/>
            <person name="Xu A."/>
            <person name="Yuan X."/>
            <person name="Wang W."/>
            <person name="Yang Q."/>
            <person name="Chen L."/>
            <person name="Sun Z."/>
            <person name="Wang K."/>
            <person name="Pan B."/>
            <person name="Chen J."/>
            <person name="Bao Y."/>
            <person name="Liu F."/>
            <person name="Qi X."/>
            <person name="Gang D.R."/>
            <person name="Wen J."/>
            <person name="Li J."/>
        </authorList>
    </citation>
    <scope>NUCLEOTIDE SEQUENCE</scope>
    <source>
        <strain evidence="2">Dzin_1.0</strain>
    </source>
</reference>
<dbReference type="PANTHER" id="PTHR33470">
    <property type="entry name" value="OS01G0164075 PROTEIN"/>
    <property type="match status" value="1"/>
</dbReference>
<name>A0A9D5CUP1_9LILI</name>
<comment type="caution">
    <text evidence="2">The sequence shown here is derived from an EMBL/GenBank/DDBJ whole genome shotgun (WGS) entry which is preliminary data.</text>
</comment>